<evidence type="ECO:0000313" key="4">
    <source>
        <dbReference type="Proteomes" id="UP001301769"/>
    </source>
</evidence>
<sequence length="189" mass="19929">MLFKSLLSLAALAASVSAVALKPGGPGAETSRHAGRGGVGVGQCLCQADADKLTAAYLRMIGGWNDADAKYLSDSGFKDMSDSINILAGVPLGTVIFPTKQAFIDHQHVAPDNLPLTVTFATFNCEYISLIWTAKPGPPSPDQLIVRGITILGATKSNAKFWQIKSIDMEMNSIAFLKDIGGSYTLPGQ</sequence>
<feature type="domain" description="NTF2-like" evidence="2">
    <location>
        <begin position="43"/>
        <end position="182"/>
    </location>
</feature>
<evidence type="ECO:0000259" key="2">
    <source>
        <dbReference type="Pfam" id="PF26534"/>
    </source>
</evidence>
<evidence type="ECO:0000256" key="1">
    <source>
        <dbReference type="SAM" id="SignalP"/>
    </source>
</evidence>
<accession>A0AAN6Y8I4</accession>
<protein>
    <recommendedName>
        <fullName evidence="2">NTF2-like domain-containing protein</fullName>
    </recommendedName>
</protein>
<reference evidence="3" key="1">
    <citation type="journal article" date="2023" name="Mol. Phylogenet. Evol.">
        <title>Genome-scale phylogeny and comparative genomics of the fungal order Sordariales.</title>
        <authorList>
            <person name="Hensen N."/>
            <person name="Bonometti L."/>
            <person name="Westerberg I."/>
            <person name="Brannstrom I.O."/>
            <person name="Guillou S."/>
            <person name="Cros-Aarteil S."/>
            <person name="Calhoun S."/>
            <person name="Haridas S."/>
            <person name="Kuo A."/>
            <person name="Mondo S."/>
            <person name="Pangilinan J."/>
            <person name="Riley R."/>
            <person name="LaButti K."/>
            <person name="Andreopoulos B."/>
            <person name="Lipzen A."/>
            <person name="Chen C."/>
            <person name="Yan M."/>
            <person name="Daum C."/>
            <person name="Ng V."/>
            <person name="Clum A."/>
            <person name="Steindorff A."/>
            <person name="Ohm R.A."/>
            <person name="Martin F."/>
            <person name="Silar P."/>
            <person name="Natvig D.O."/>
            <person name="Lalanne C."/>
            <person name="Gautier V."/>
            <person name="Ament-Velasquez S.L."/>
            <person name="Kruys A."/>
            <person name="Hutchinson M.I."/>
            <person name="Powell A.J."/>
            <person name="Barry K."/>
            <person name="Miller A.N."/>
            <person name="Grigoriev I.V."/>
            <person name="Debuchy R."/>
            <person name="Gladieux P."/>
            <person name="Hiltunen Thoren M."/>
            <person name="Johannesson H."/>
        </authorList>
    </citation>
    <scope>NUCLEOTIDE SEQUENCE</scope>
    <source>
        <strain evidence="3">PSN293</strain>
    </source>
</reference>
<feature type="chain" id="PRO_5042892238" description="NTF2-like domain-containing protein" evidence="1">
    <location>
        <begin position="19"/>
        <end position="189"/>
    </location>
</feature>
<comment type="caution">
    <text evidence="3">The sequence shown here is derived from an EMBL/GenBank/DDBJ whole genome shotgun (WGS) entry which is preliminary data.</text>
</comment>
<dbReference type="Pfam" id="PF26534">
    <property type="entry name" value="NTF2_7"/>
    <property type="match status" value="1"/>
</dbReference>
<gene>
    <name evidence="3" type="ORF">QBC37DRAFT_461259</name>
</gene>
<name>A0AAN6Y8I4_9PEZI</name>
<keyword evidence="1" id="KW-0732">Signal</keyword>
<evidence type="ECO:0000313" key="3">
    <source>
        <dbReference type="EMBL" id="KAK4214623.1"/>
    </source>
</evidence>
<reference evidence="3" key="2">
    <citation type="submission" date="2023-05" db="EMBL/GenBank/DDBJ databases">
        <authorList>
            <consortium name="Lawrence Berkeley National Laboratory"/>
            <person name="Steindorff A."/>
            <person name="Hensen N."/>
            <person name="Bonometti L."/>
            <person name="Westerberg I."/>
            <person name="Brannstrom I.O."/>
            <person name="Guillou S."/>
            <person name="Cros-Aarteil S."/>
            <person name="Calhoun S."/>
            <person name="Haridas S."/>
            <person name="Kuo A."/>
            <person name="Mondo S."/>
            <person name="Pangilinan J."/>
            <person name="Riley R."/>
            <person name="Labutti K."/>
            <person name="Andreopoulos B."/>
            <person name="Lipzen A."/>
            <person name="Chen C."/>
            <person name="Yanf M."/>
            <person name="Daum C."/>
            <person name="Ng V."/>
            <person name="Clum A."/>
            <person name="Ohm R."/>
            <person name="Martin F."/>
            <person name="Silar P."/>
            <person name="Natvig D."/>
            <person name="Lalanne C."/>
            <person name="Gautier V."/>
            <person name="Ament-Velasquez S.L."/>
            <person name="Kruys A."/>
            <person name="Hutchinson M.I."/>
            <person name="Powell A.J."/>
            <person name="Barry K."/>
            <person name="Miller A.N."/>
            <person name="Grigoriev I.V."/>
            <person name="Debuchy R."/>
            <person name="Gladieux P."/>
            <person name="Thoren M.H."/>
            <person name="Johannesson H."/>
        </authorList>
    </citation>
    <scope>NUCLEOTIDE SEQUENCE</scope>
    <source>
        <strain evidence="3">PSN293</strain>
    </source>
</reference>
<keyword evidence="4" id="KW-1185">Reference proteome</keyword>
<dbReference type="EMBL" id="MU858091">
    <property type="protein sequence ID" value="KAK4214623.1"/>
    <property type="molecule type" value="Genomic_DNA"/>
</dbReference>
<dbReference type="InterPro" id="IPR058645">
    <property type="entry name" value="NTF2-like_dom_7"/>
</dbReference>
<dbReference type="Proteomes" id="UP001301769">
    <property type="component" value="Unassembled WGS sequence"/>
</dbReference>
<dbReference type="AlphaFoldDB" id="A0AAN6Y8I4"/>
<proteinExistence type="predicted"/>
<organism evidence="3 4">
    <name type="scientific">Rhypophila decipiens</name>
    <dbReference type="NCBI Taxonomy" id="261697"/>
    <lineage>
        <taxon>Eukaryota</taxon>
        <taxon>Fungi</taxon>
        <taxon>Dikarya</taxon>
        <taxon>Ascomycota</taxon>
        <taxon>Pezizomycotina</taxon>
        <taxon>Sordariomycetes</taxon>
        <taxon>Sordariomycetidae</taxon>
        <taxon>Sordariales</taxon>
        <taxon>Naviculisporaceae</taxon>
        <taxon>Rhypophila</taxon>
    </lineage>
</organism>
<feature type="signal peptide" evidence="1">
    <location>
        <begin position="1"/>
        <end position="18"/>
    </location>
</feature>